<accession>A0ABQ8I6I8</accession>
<dbReference type="Proteomes" id="UP000827721">
    <property type="component" value="Unassembled WGS sequence"/>
</dbReference>
<sequence>MATANHFDLSFDLDGVLDMDLGYPITTSDTTQANTPKDSEQRITESNTLVSSLPTVATDGVCSVCMEDFQIEIFPAVIRSKLRSAGKLNWLKLHKPSLSPYHTIKGSSSACIALRYGELTAEDVAVLIEQLVTNSASSVSLITNRLAMSRIIYIHSTNGCVGPRLYEVCMEDFDQSVLLGKQVPCGGHLYHETCIINHVALRLSLCNSCTL</sequence>
<reference evidence="1 2" key="1">
    <citation type="submission" date="2021-02" db="EMBL/GenBank/DDBJ databases">
        <title>Plant Genome Project.</title>
        <authorList>
            <person name="Zhang R.-G."/>
        </authorList>
    </citation>
    <scope>NUCLEOTIDE SEQUENCE [LARGE SCALE GENOMIC DNA]</scope>
    <source>
        <tissue evidence="1">Leaves</tissue>
    </source>
</reference>
<evidence type="ECO:0000313" key="2">
    <source>
        <dbReference type="Proteomes" id="UP000827721"/>
    </source>
</evidence>
<evidence type="ECO:0000313" key="1">
    <source>
        <dbReference type="EMBL" id="KAH7572241.1"/>
    </source>
</evidence>
<gene>
    <name evidence="1" type="ORF">JRO89_XS04G0225000</name>
</gene>
<comment type="caution">
    <text evidence="1">The sequence shown here is derived from an EMBL/GenBank/DDBJ whole genome shotgun (WGS) entry which is preliminary data.</text>
</comment>
<protein>
    <recommendedName>
        <fullName evidence="3">RING-type domain-containing protein</fullName>
    </recommendedName>
</protein>
<keyword evidence="2" id="KW-1185">Reference proteome</keyword>
<evidence type="ECO:0008006" key="3">
    <source>
        <dbReference type="Google" id="ProtNLM"/>
    </source>
</evidence>
<organism evidence="1 2">
    <name type="scientific">Xanthoceras sorbifolium</name>
    <dbReference type="NCBI Taxonomy" id="99658"/>
    <lineage>
        <taxon>Eukaryota</taxon>
        <taxon>Viridiplantae</taxon>
        <taxon>Streptophyta</taxon>
        <taxon>Embryophyta</taxon>
        <taxon>Tracheophyta</taxon>
        <taxon>Spermatophyta</taxon>
        <taxon>Magnoliopsida</taxon>
        <taxon>eudicotyledons</taxon>
        <taxon>Gunneridae</taxon>
        <taxon>Pentapetalae</taxon>
        <taxon>rosids</taxon>
        <taxon>malvids</taxon>
        <taxon>Sapindales</taxon>
        <taxon>Sapindaceae</taxon>
        <taxon>Xanthoceroideae</taxon>
        <taxon>Xanthoceras</taxon>
    </lineage>
</organism>
<name>A0ABQ8I6I8_9ROSI</name>
<proteinExistence type="predicted"/>
<dbReference type="EMBL" id="JAFEMO010000004">
    <property type="protein sequence ID" value="KAH7572241.1"/>
    <property type="molecule type" value="Genomic_DNA"/>
</dbReference>